<dbReference type="InterPro" id="IPR010985">
    <property type="entry name" value="Ribbon_hlx_hlx"/>
</dbReference>
<accession>A0A1G2Q270</accession>
<organism evidence="1 2">
    <name type="scientific">Candidatus Terrybacteria bacterium RIFCSPLOWO2_02_42_20</name>
    <dbReference type="NCBI Taxonomy" id="1802370"/>
    <lineage>
        <taxon>Bacteria</taxon>
        <taxon>Candidatus Terryibacteriota</taxon>
    </lineage>
</organism>
<sequence length="73" mass="8264">MSTLSVPLTRNLEDIVNSFVKKGYASNKAEVMRKALVFLAEEEAVQEVLRAEKELLEGKILRGDIRKIMSKMP</sequence>
<dbReference type="AlphaFoldDB" id="A0A1G2Q270"/>
<dbReference type="EMBL" id="MHTA01000005">
    <property type="protein sequence ID" value="OHA54670.1"/>
    <property type="molecule type" value="Genomic_DNA"/>
</dbReference>
<evidence type="ECO:0008006" key="3">
    <source>
        <dbReference type="Google" id="ProtNLM"/>
    </source>
</evidence>
<dbReference type="Proteomes" id="UP000177649">
    <property type="component" value="Unassembled WGS sequence"/>
</dbReference>
<name>A0A1G2Q270_9BACT</name>
<dbReference type="STRING" id="1802370.A2Z62_00385"/>
<evidence type="ECO:0000313" key="2">
    <source>
        <dbReference type="Proteomes" id="UP000177649"/>
    </source>
</evidence>
<protein>
    <recommendedName>
        <fullName evidence="3">Ribbon-helix-helix protein CopG domain-containing protein</fullName>
    </recommendedName>
</protein>
<proteinExistence type="predicted"/>
<gene>
    <name evidence="1" type="ORF">A2Z62_00385</name>
</gene>
<dbReference type="GO" id="GO:0006355">
    <property type="term" value="P:regulation of DNA-templated transcription"/>
    <property type="evidence" value="ECO:0007669"/>
    <property type="project" value="InterPro"/>
</dbReference>
<dbReference type="SUPFAM" id="SSF47598">
    <property type="entry name" value="Ribbon-helix-helix"/>
    <property type="match status" value="1"/>
</dbReference>
<reference evidence="1 2" key="1">
    <citation type="journal article" date="2016" name="Nat. Commun.">
        <title>Thousands of microbial genomes shed light on interconnected biogeochemical processes in an aquifer system.</title>
        <authorList>
            <person name="Anantharaman K."/>
            <person name="Brown C.T."/>
            <person name="Hug L.A."/>
            <person name="Sharon I."/>
            <person name="Castelle C.J."/>
            <person name="Probst A.J."/>
            <person name="Thomas B.C."/>
            <person name="Singh A."/>
            <person name="Wilkins M.J."/>
            <person name="Karaoz U."/>
            <person name="Brodie E.L."/>
            <person name="Williams K.H."/>
            <person name="Hubbard S.S."/>
            <person name="Banfield J.F."/>
        </authorList>
    </citation>
    <scope>NUCLEOTIDE SEQUENCE [LARGE SCALE GENOMIC DNA]</scope>
</reference>
<evidence type="ECO:0000313" key="1">
    <source>
        <dbReference type="EMBL" id="OHA54670.1"/>
    </source>
</evidence>
<comment type="caution">
    <text evidence="1">The sequence shown here is derived from an EMBL/GenBank/DDBJ whole genome shotgun (WGS) entry which is preliminary data.</text>
</comment>